<comment type="caution">
    <text evidence="2">The sequence shown here is derived from an EMBL/GenBank/DDBJ whole genome shotgun (WGS) entry which is preliminary data.</text>
</comment>
<dbReference type="RefSeq" id="WP_123107441.1">
    <property type="nucleotide sequence ID" value="NZ_RIBZ01000820.1"/>
</dbReference>
<feature type="domain" description="Methyltransferase" evidence="1">
    <location>
        <begin position="45"/>
        <end position="137"/>
    </location>
</feature>
<dbReference type="AlphaFoldDB" id="A0A3M8T2W8"/>
<gene>
    <name evidence="2" type="ORF">EEJ42_42230</name>
</gene>
<dbReference type="Pfam" id="PF13649">
    <property type="entry name" value="Methyltransf_25"/>
    <property type="match status" value="1"/>
</dbReference>
<dbReference type="EMBL" id="RIBZ01000820">
    <property type="protein sequence ID" value="RNF87305.1"/>
    <property type="molecule type" value="Genomic_DNA"/>
</dbReference>
<dbReference type="SUPFAM" id="SSF53335">
    <property type="entry name" value="S-adenosyl-L-methionine-dependent methyltransferases"/>
    <property type="match status" value="1"/>
</dbReference>
<keyword evidence="3" id="KW-1185">Reference proteome</keyword>
<dbReference type="GO" id="GO:0008168">
    <property type="term" value="F:methyltransferase activity"/>
    <property type="evidence" value="ECO:0007669"/>
    <property type="project" value="UniProtKB-KW"/>
</dbReference>
<reference evidence="2 3" key="1">
    <citation type="submission" date="2018-11" db="EMBL/GenBank/DDBJ databases">
        <title>The Potential of Streptomyces as Biocontrol Agents against the Tomato grey mould, Botrytis cinerea (Gray mold) Frontiers in Microbiology.</title>
        <authorList>
            <person name="Li D."/>
        </authorList>
    </citation>
    <scope>NUCLEOTIDE SEQUENCE [LARGE SCALE GENOMIC DNA]</scope>
    <source>
        <strain evidence="2 3">NEAU-LD23</strain>
    </source>
</reference>
<dbReference type="CDD" id="cd02440">
    <property type="entry name" value="AdoMet_MTases"/>
    <property type="match status" value="1"/>
</dbReference>
<dbReference type="GO" id="GO:0032259">
    <property type="term" value="P:methylation"/>
    <property type="evidence" value="ECO:0007669"/>
    <property type="project" value="UniProtKB-KW"/>
</dbReference>
<dbReference type="Gene3D" id="3.40.50.150">
    <property type="entry name" value="Vaccinia Virus protein VP39"/>
    <property type="match status" value="1"/>
</dbReference>
<name>A0A3M8T2W8_9ACTN</name>
<evidence type="ECO:0000259" key="1">
    <source>
        <dbReference type="Pfam" id="PF13649"/>
    </source>
</evidence>
<keyword evidence="2" id="KW-0808">Transferase</keyword>
<keyword evidence="2" id="KW-0489">Methyltransferase</keyword>
<protein>
    <submittedName>
        <fullName evidence="2">Class I SAM-dependent methyltransferase</fullName>
    </submittedName>
</protein>
<dbReference type="InterPro" id="IPR041698">
    <property type="entry name" value="Methyltransf_25"/>
</dbReference>
<dbReference type="InterPro" id="IPR029063">
    <property type="entry name" value="SAM-dependent_MTases_sf"/>
</dbReference>
<sequence length="247" mass="26834">MSDDGHFGGRVAATYDESAAEMFEPGVVDPVVDVLAGLAGDGRALELGVGTGRIALPLAARGVPVHGIELSRAMVARLRDKPGGDAIGVTIGDFATAQADGTFSVAYLVFNTIMNLTTQDAQVACFRNVARHLAPGGCFVIEVTIPELRKLPPGQHIVPFRVDATRWGFDTYDVATQEMSSHHLVLGEDGRATYTPFPFRYVWPAELDLMAQLAGMRLRDRWEGWAREPFTNDSPRHVSVWEKPSAD</sequence>
<accession>A0A3M8T2W8</accession>
<proteinExistence type="predicted"/>
<dbReference type="Proteomes" id="UP000275401">
    <property type="component" value="Unassembled WGS sequence"/>
</dbReference>
<evidence type="ECO:0000313" key="2">
    <source>
        <dbReference type="EMBL" id="RNF87305.1"/>
    </source>
</evidence>
<organism evidence="2 3">
    <name type="scientific">Streptomyces botrytidirepellens</name>
    <dbReference type="NCBI Taxonomy" id="2486417"/>
    <lineage>
        <taxon>Bacteria</taxon>
        <taxon>Bacillati</taxon>
        <taxon>Actinomycetota</taxon>
        <taxon>Actinomycetes</taxon>
        <taxon>Kitasatosporales</taxon>
        <taxon>Streptomycetaceae</taxon>
        <taxon>Streptomyces</taxon>
    </lineage>
</organism>
<evidence type="ECO:0000313" key="3">
    <source>
        <dbReference type="Proteomes" id="UP000275401"/>
    </source>
</evidence>